<evidence type="ECO:0000313" key="2">
    <source>
        <dbReference type="Proteomes" id="UP000837857"/>
    </source>
</evidence>
<protein>
    <submittedName>
        <fullName evidence="1">Uncharacterized protein</fullName>
    </submittedName>
</protein>
<accession>A0ABN8I9K4</accession>
<proteinExistence type="predicted"/>
<gene>
    <name evidence="1" type="ORF">IPOD504_LOCUS6493</name>
</gene>
<evidence type="ECO:0000313" key="1">
    <source>
        <dbReference type="EMBL" id="CAH2048936.1"/>
    </source>
</evidence>
<dbReference type="Proteomes" id="UP000837857">
    <property type="component" value="Chromosome 18"/>
</dbReference>
<sequence length="175" mass="19443">MHTGGPVRVRTTDAHRRATKIATPIAQTHQHTPTRFVYTSGNRGGPTPPPGYVENVKEKGDVFMYHMQKLGPGRAAAFSRSVRGEGRASGYRFRLAPINDPARGSRIRGSRTGSPRFMTYMAWERSSRCACSTAWYTPESTLGTETDPITKWKHCAERKHLMWTLALATSAAAKH</sequence>
<organism evidence="1 2">
    <name type="scientific">Iphiclides podalirius</name>
    <name type="common">scarce swallowtail</name>
    <dbReference type="NCBI Taxonomy" id="110791"/>
    <lineage>
        <taxon>Eukaryota</taxon>
        <taxon>Metazoa</taxon>
        <taxon>Ecdysozoa</taxon>
        <taxon>Arthropoda</taxon>
        <taxon>Hexapoda</taxon>
        <taxon>Insecta</taxon>
        <taxon>Pterygota</taxon>
        <taxon>Neoptera</taxon>
        <taxon>Endopterygota</taxon>
        <taxon>Lepidoptera</taxon>
        <taxon>Glossata</taxon>
        <taxon>Ditrysia</taxon>
        <taxon>Papilionoidea</taxon>
        <taxon>Papilionidae</taxon>
        <taxon>Papilioninae</taxon>
        <taxon>Iphiclides</taxon>
    </lineage>
</organism>
<reference evidence="1" key="1">
    <citation type="submission" date="2022-03" db="EMBL/GenBank/DDBJ databases">
        <authorList>
            <person name="Martin H S."/>
        </authorList>
    </citation>
    <scope>NUCLEOTIDE SEQUENCE</scope>
</reference>
<feature type="non-terminal residue" evidence="1">
    <location>
        <position position="175"/>
    </location>
</feature>
<name>A0ABN8I9K4_9NEOP</name>
<dbReference type="EMBL" id="OW152830">
    <property type="protein sequence ID" value="CAH2048936.1"/>
    <property type="molecule type" value="Genomic_DNA"/>
</dbReference>
<keyword evidence="2" id="KW-1185">Reference proteome</keyword>